<dbReference type="KEGG" id="hch:HCH_03208"/>
<protein>
    <submittedName>
        <fullName evidence="1">Uncharacterized protein</fullName>
    </submittedName>
</protein>
<proteinExistence type="predicted"/>
<dbReference type="HOGENOM" id="CLU_2879624_0_0_6"/>
<evidence type="ECO:0000313" key="1">
    <source>
        <dbReference type="EMBL" id="ABC29969.1"/>
    </source>
</evidence>
<dbReference type="Proteomes" id="UP000000238">
    <property type="component" value="Chromosome"/>
</dbReference>
<dbReference type="STRING" id="349521.HCH_03208"/>
<sequence>MSAFCEAVGTLFSTNAHAIMNQVATLPGELTGGDQVMSRQDKERLWNCRAAIVWMEKRLEAGD</sequence>
<evidence type="ECO:0000313" key="2">
    <source>
        <dbReference type="Proteomes" id="UP000000238"/>
    </source>
</evidence>
<name>Q2SHA5_HAHCH</name>
<keyword evidence="2" id="KW-1185">Reference proteome</keyword>
<organism evidence="1 2">
    <name type="scientific">Hahella chejuensis (strain KCTC 2396)</name>
    <dbReference type="NCBI Taxonomy" id="349521"/>
    <lineage>
        <taxon>Bacteria</taxon>
        <taxon>Pseudomonadati</taxon>
        <taxon>Pseudomonadota</taxon>
        <taxon>Gammaproteobacteria</taxon>
        <taxon>Oceanospirillales</taxon>
        <taxon>Hahellaceae</taxon>
        <taxon>Hahella</taxon>
    </lineage>
</organism>
<dbReference type="EMBL" id="CP000155">
    <property type="protein sequence ID" value="ABC29969.1"/>
    <property type="molecule type" value="Genomic_DNA"/>
</dbReference>
<dbReference type="AlphaFoldDB" id="Q2SHA5"/>
<accession>Q2SHA5</accession>
<gene>
    <name evidence="1" type="ordered locus">HCH_03208</name>
</gene>
<reference evidence="1 2" key="1">
    <citation type="journal article" date="2005" name="Nucleic Acids Res.">
        <title>Genomic blueprint of Hahella chejuensis, a marine microbe producing an algicidal agent.</title>
        <authorList>
            <person name="Jeong H."/>
            <person name="Yim J.H."/>
            <person name="Lee C."/>
            <person name="Choi S.-H."/>
            <person name="Park Y.K."/>
            <person name="Yoon S.H."/>
            <person name="Hur C.-G."/>
            <person name="Kang H.-Y."/>
            <person name="Kim D."/>
            <person name="Lee H.H."/>
            <person name="Park K.H."/>
            <person name="Park S.-H."/>
            <person name="Park H.-S."/>
            <person name="Lee H.K."/>
            <person name="Oh T.K."/>
            <person name="Kim J.F."/>
        </authorList>
    </citation>
    <scope>NUCLEOTIDE SEQUENCE [LARGE SCALE GENOMIC DNA]</scope>
    <source>
        <strain evidence="1 2">KCTC 2396</strain>
    </source>
</reference>